<evidence type="ECO:0000313" key="1">
    <source>
        <dbReference type="EMBL" id="KAH6930381.1"/>
    </source>
</evidence>
<protein>
    <submittedName>
        <fullName evidence="1">Uncharacterized protein</fullName>
    </submittedName>
</protein>
<gene>
    <name evidence="1" type="ORF">HPB50_013166</name>
</gene>
<proteinExistence type="predicted"/>
<comment type="caution">
    <text evidence="1">The sequence shown here is derived from an EMBL/GenBank/DDBJ whole genome shotgun (WGS) entry which is preliminary data.</text>
</comment>
<dbReference type="Proteomes" id="UP000821845">
    <property type="component" value="Chromosome 5"/>
</dbReference>
<accession>A0ACB7S8V9</accession>
<name>A0ACB7S8V9_HYAAI</name>
<organism evidence="1 2">
    <name type="scientific">Hyalomma asiaticum</name>
    <name type="common">Tick</name>
    <dbReference type="NCBI Taxonomy" id="266040"/>
    <lineage>
        <taxon>Eukaryota</taxon>
        <taxon>Metazoa</taxon>
        <taxon>Ecdysozoa</taxon>
        <taxon>Arthropoda</taxon>
        <taxon>Chelicerata</taxon>
        <taxon>Arachnida</taxon>
        <taxon>Acari</taxon>
        <taxon>Parasitiformes</taxon>
        <taxon>Ixodida</taxon>
        <taxon>Ixodoidea</taxon>
        <taxon>Ixodidae</taxon>
        <taxon>Hyalomminae</taxon>
        <taxon>Hyalomma</taxon>
    </lineage>
</organism>
<evidence type="ECO:0000313" key="2">
    <source>
        <dbReference type="Proteomes" id="UP000821845"/>
    </source>
</evidence>
<dbReference type="EMBL" id="CM023485">
    <property type="protein sequence ID" value="KAH6930381.1"/>
    <property type="molecule type" value="Genomic_DNA"/>
</dbReference>
<reference evidence="1" key="1">
    <citation type="submission" date="2020-05" db="EMBL/GenBank/DDBJ databases">
        <title>Large-scale comparative analyses of tick genomes elucidate their genetic diversity and vector capacities.</title>
        <authorList>
            <person name="Jia N."/>
            <person name="Wang J."/>
            <person name="Shi W."/>
            <person name="Du L."/>
            <person name="Sun Y."/>
            <person name="Zhan W."/>
            <person name="Jiang J."/>
            <person name="Wang Q."/>
            <person name="Zhang B."/>
            <person name="Ji P."/>
            <person name="Sakyi L.B."/>
            <person name="Cui X."/>
            <person name="Yuan T."/>
            <person name="Jiang B."/>
            <person name="Yang W."/>
            <person name="Lam T.T.-Y."/>
            <person name="Chang Q."/>
            <person name="Ding S."/>
            <person name="Wang X."/>
            <person name="Zhu J."/>
            <person name="Ruan X."/>
            <person name="Zhao L."/>
            <person name="Wei J."/>
            <person name="Que T."/>
            <person name="Du C."/>
            <person name="Cheng J."/>
            <person name="Dai P."/>
            <person name="Han X."/>
            <person name="Huang E."/>
            <person name="Gao Y."/>
            <person name="Liu J."/>
            <person name="Shao H."/>
            <person name="Ye R."/>
            <person name="Li L."/>
            <person name="Wei W."/>
            <person name="Wang X."/>
            <person name="Wang C."/>
            <person name="Yang T."/>
            <person name="Huo Q."/>
            <person name="Li W."/>
            <person name="Guo W."/>
            <person name="Chen H."/>
            <person name="Zhou L."/>
            <person name="Ni X."/>
            <person name="Tian J."/>
            <person name="Zhou Y."/>
            <person name="Sheng Y."/>
            <person name="Liu T."/>
            <person name="Pan Y."/>
            <person name="Xia L."/>
            <person name="Li J."/>
            <person name="Zhao F."/>
            <person name="Cao W."/>
        </authorList>
    </citation>
    <scope>NUCLEOTIDE SEQUENCE</scope>
    <source>
        <strain evidence="1">Hyas-2018</strain>
    </source>
</reference>
<keyword evidence="2" id="KW-1185">Reference proteome</keyword>
<sequence length="487" mass="53105">MVSERVKSSVPCVFIAISCAAIALSALVIYDVVKIDPISSINAAFLYCLSPLAITTKTSTTLRAGPGGRTAVPSSTRQAVREQRITHTKLSKGTTSTNNERHNANSTRTGERRDASTDAKNDTKDTQASFVPDEPSANVVPRWSVESVTNGVSQTAKGEAFETAPDDSGYGATGDPRREGRMGGEERVANRLLCTAGSRAYSEEMLPTDGICDVMFYTDVVWHDGTIRGAQNQESWEAFQAVAQTATRTGHGMSVDYGRANDFFGSLTAPLGRRTLRELFFKRIVHYGILKAAGTVAQLLDDMHGKLNLLKALKQLQEKFTSEVSGTRPRLDLVLGVRFSSYGSPNDSKQHSAAITALCNHFPITVFVIHTHIEDWEMGRYPLIGTLWDYGQDGANAVKTPSLVCTRKGGAAVVNKGLVKLYSAGYNRTYAYDDAETMTAKAAAFFKLYQHMCRGWAVFDAEFEDYDDTCGNGTFSRLKTFKAKLGA</sequence>